<keyword evidence="3" id="KW-1185">Reference proteome</keyword>
<reference evidence="2 3" key="1">
    <citation type="submission" date="2019-04" db="EMBL/GenBank/DDBJ databases">
        <title>Flavobacterium sp. nov. isolated from construction timber.</title>
        <authorList>
            <person name="Lin S.-Y."/>
            <person name="Chang C.-T."/>
            <person name="Young C.-C."/>
        </authorList>
    </citation>
    <scope>NUCLEOTIDE SEQUENCE [LARGE SCALE GENOMIC DNA]</scope>
    <source>
        <strain evidence="2 3">CC-CTC003</strain>
    </source>
</reference>
<evidence type="ECO:0008006" key="4">
    <source>
        <dbReference type="Google" id="ProtNLM"/>
    </source>
</evidence>
<sequence>MSALLQKKWMIIFSLFSYISLFADELSPNDPPGDEDPVVPIPINQYTLLLAIMAIILAFSLIRKYYRKTNTNKA</sequence>
<dbReference type="Proteomes" id="UP000307507">
    <property type="component" value="Unassembled WGS sequence"/>
</dbReference>
<dbReference type="RefSeq" id="WP_211089521.1">
    <property type="nucleotide sequence ID" value="NZ_SSNZ01000002.1"/>
</dbReference>
<evidence type="ECO:0000256" key="1">
    <source>
        <dbReference type="SAM" id="Phobius"/>
    </source>
</evidence>
<evidence type="ECO:0000313" key="3">
    <source>
        <dbReference type="Proteomes" id="UP000307507"/>
    </source>
</evidence>
<gene>
    <name evidence="2" type="ORF">E6C50_06125</name>
</gene>
<keyword evidence="1" id="KW-0812">Transmembrane</keyword>
<feature type="transmembrane region" description="Helical" evidence="1">
    <location>
        <begin position="47"/>
        <end position="66"/>
    </location>
</feature>
<accession>A0A4V3W8I0</accession>
<comment type="caution">
    <text evidence="2">The sequence shown here is derived from an EMBL/GenBank/DDBJ whole genome shotgun (WGS) entry which is preliminary data.</text>
</comment>
<keyword evidence="1" id="KW-0472">Membrane</keyword>
<organism evidence="2 3">
    <name type="scientific">Flavobacterium supellecticarium</name>
    <dbReference type="NCBI Taxonomy" id="2565924"/>
    <lineage>
        <taxon>Bacteria</taxon>
        <taxon>Pseudomonadati</taxon>
        <taxon>Bacteroidota</taxon>
        <taxon>Flavobacteriia</taxon>
        <taxon>Flavobacteriales</taxon>
        <taxon>Flavobacteriaceae</taxon>
        <taxon>Flavobacterium</taxon>
    </lineage>
</organism>
<keyword evidence="1" id="KW-1133">Transmembrane helix</keyword>
<evidence type="ECO:0000313" key="2">
    <source>
        <dbReference type="EMBL" id="THF51340.1"/>
    </source>
</evidence>
<protein>
    <recommendedName>
        <fullName evidence="4">Signal peptidase</fullName>
    </recommendedName>
</protein>
<name>A0A4V3W8I0_9FLAO</name>
<dbReference type="EMBL" id="SSNZ01000002">
    <property type="protein sequence ID" value="THF51340.1"/>
    <property type="molecule type" value="Genomic_DNA"/>
</dbReference>
<proteinExistence type="predicted"/>
<dbReference type="AlphaFoldDB" id="A0A4V3W8I0"/>